<reference evidence="3" key="3">
    <citation type="submission" date="2018-08" db="UniProtKB">
        <authorList>
            <consortium name="EnsemblPlants"/>
        </authorList>
    </citation>
    <scope>IDENTIFICATION</scope>
    <source>
        <strain evidence="3">Yugu1</strain>
    </source>
</reference>
<dbReference type="EMBL" id="AGNK02001690">
    <property type="status" value="NOT_ANNOTATED_CDS"/>
    <property type="molecule type" value="Genomic_DNA"/>
</dbReference>
<dbReference type="PANTHER" id="PTHR36002">
    <property type="entry name" value="PYRD"/>
    <property type="match status" value="1"/>
</dbReference>
<dbReference type="EMBL" id="CM003530">
    <property type="protein sequence ID" value="RCV17576.1"/>
    <property type="molecule type" value="Genomic_DNA"/>
</dbReference>
<feature type="compositionally biased region" description="Basic and acidic residues" evidence="1">
    <location>
        <begin position="7"/>
        <end position="21"/>
    </location>
</feature>
<reference evidence="2 4" key="1">
    <citation type="journal article" date="2012" name="Nat. Biotechnol.">
        <title>Reference genome sequence of the model plant Setaria.</title>
        <authorList>
            <person name="Bennetzen J.L."/>
            <person name="Schmutz J."/>
            <person name="Wang H."/>
            <person name="Percifield R."/>
            <person name="Hawkins J."/>
            <person name="Pontaroli A.C."/>
            <person name="Estep M."/>
            <person name="Feng L."/>
            <person name="Vaughn J.N."/>
            <person name="Grimwood J."/>
            <person name="Jenkins J."/>
            <person name="Barry K."/>
            <person name="Lindquist E."/>
            <person name="Hellsten U."/>
            <person name="Deshpande S."/>
            <person name="Wang X."/>
            <person name="Wu X."/>
            <person name="Mitros T."/>
            <person name="Triplett J."/>
            <person name="Yang X."/>
            <person name="Ye C.Y."/>
            <person name="Mauro-Herrera M."/>
            <person name="Wang L."/>
            <person name="Li P."/>
            <person name="Sharma M."/>
            <person name="Sharma R."/>
            <person name="Ronald P.C."/>
            <person name="Panaud O."/>
            <person name="Kellogg E.A."/>
            <person name="Brutnell T.P."/>
            <person name="Doust A.N."/>
            <person name="Tuskan G.A."/>
            <person name="Rokhsar D."/>
            <person name="Devos K.M."/>
        </authorList>
    </citation>
    <scope>NUCLEOTIDE SEQUENCE [LARGE SCALE GENOMIC DNA]</scope>
    <source>
        <strain evidence="4">cv. Yugu1</strain>
        <strain evidence="2">Yugu1</strain>
    </source>
</reference>
<reference evidence="2" key="2">
    <citation type="submission" date="2015-07" db="EMBL/GenBank/DDBJ databases">
        <authorList>
            <person name="Noorani M."/>
        </authorList>
    </citation>
    <scope>NUCLEOTIDE SEQUENCE</scope>
    <source>
        <strain evidence="2">Yugu1</strain>
    </source>
</reference>
<dbReference type="OrthoDB" id="1922963at2759"/>
<organism evidence="2">
    <name type="scientific">Setaria italica</name>
    <name type="common">Foxtail millet</name>
    <name type="synonym">Panicum italicum</name>
    <dbReference type="NCBI Taxonomy" id="4555"/>
    <lineage>
        <taxon>Eukaryota</taxon>
        <taxon>Viridiplantae</taxon>
        <taxon>Streptophyta</taxon>
        <taxon>Embryophyta</taxon>
        <taxon>Tracheophyta</taxon>
        <taxon>Spermatophyta</taxon>
        <taxon>Magnoliopsida</taxon>
        <taxon>Liliopsida</taxon>
        <taxon>Poales</taxon>
        <taxon>Poaceae</taxon>
        <taxon>PACMAD clade</taxon>
        <taxon>Panicoideae</taxon>
        <taxon>Panicodae</taxon>
        <taxon>Paniceae</taxon>
        <taxon>Cenchrinae</taxon>
        <taxon>Setaria</taxon>
    </lineage>
</organism>
<accession>K3Z9W1</accession>
<dbReference type="PANTHER" id="PTHR36002:SF4">
    <property type="match status" value="1"/>
</dbReference>
<proteinExistence type="predicted"/>
<evidence type="ECO:0000313" key="4">
    <source>
        <dbReference type="Proteomes" id="UP000004995"/>
    </source>
</evidence>
<dbReference type="Proteomes" id="UP000004995">
    <property type="component" value="Unassembled WGS sequence"/>
</dbReference>
<dbReference type="HOGENOM" id="CLU_1410982_0_0_1"/>
<dbReference type="STRING" id="4555.K3Z9W1"/>
<dbReference type="EnsemblPlants" id="KQL15351">
    <property type="protein sequence ID" value="KQL15351"/>
    <property type="gene ID" value="SETIT_023332mg"/>
</dbReference>
<gene>
    <name evidence="2" type="ORF">SETIT_3G231100v2</name>
</gene>
<dbReference type="Gramene" id="KQL15351">
    <property type="protein sequence ID" value="KQL15351"/>
    <property type="gene ID" value="SETIT_023332mg"/>
</dbReference>
<dbReference type="AlphaFoldDB" id="K3Z9W1"/>
<sequence length="193" mass="20525">MVALSRVEGEDSTGKLQRRQESATAIRGGSSASSRQRCVQPSFFLFLRSTPSSLSLGPFFPGGDHTASGTALGQVFVGRFFGDERVTGGFRQTAIMSLACLVCHGMNSPSHSLRSYSVSSSEEESRCGAAVACLARRVTPAGTSTSVGTSKVTPFPPMVTGQGTEGTPRLQRSRAVSRDLVRDWNFDEVILAN</sequence>
<evidence type="ECO:0000313" key="2">
    <source>
        <dbReference type="EMBL" id="RCV17576.1"/>
    </source>
</evidence>
<keyword evidence="4" id="KW-1185">Reference proteome</keyword>
<dbReference type="eggNOG" id="ENOG502S3WD">
    <property type="taxonomic scope" value="Eukaryota"/>
</dbReference>
<protein>
    <submittedName>
        <fullName evidence="2 3">Uncharacterized protein</fullName>
    </submittedName>
</protein>
<evidence type="ECO:0000313" key="3">
    <source>
        <dbReference type="EnsemblPlants" id="KQL15351"/>
    </source>
</evidence>
<feature type="region of interest" description="Disordered" evidence="1">
    <location>
        <begin position="145"/>
        <end position="171"/>
    </location>
</feature>
<name>K3Z9W1_SETIT</name>
<evidence type="ECO:0000256" key="1">
    <source>
        <dbReference type="SAM" id="MobiDB-lite"/>
    </source>
</evidence>
<feature type="region of interest" description="Disordered" evidence="1">
    <location>
        <begin position="1"/>
        <end position="33"/>
    </location>
</feature>
<dbReference type="FunCoup" id="K3Z9W1">
    <property type="interactions" value="1607"/>
</dbReference>